<evidence type="ECO:0000256" key="11">
    <source>
        <dbReference type="SAM" id="Phobius"/>
    </source>
</evidence>
<proteinExistence type="inferred from homology"/>
<keyword evidence="6 11" id="KW-1133">Transmembrane helix</keyword>
<keyword evidence="5" id="KW-0256">Endoplasmic reticulum</keyword>
<feature type="region of interest" description="Disordered" evidence="10">
    <location>
        <begin position="120"/>
        <end position="140"/>
    </location>
</feature>
<evidence type="ECO:0000256" key="1">
    <source>
        <dbReference type="ARBA" id="ARBA00004115"/>
    </source>
</evidence>
<evidence type="ECO:0000256" key="4">
    <source>
        <dbReference type="ARBA" id="ARBA00022729"/>
    </source>
</evidence>
<dbReference type="Proteomes" id="UP000239735">
    <property type="component" value="Unassembled WGS sequence"/>
</dbReference>
<evidence type="ECO:0000256" key="7">
    <source>
        <dbReference type="ARBA" id="ARBA00023136"/>
    </source>
</evidence>
<feature type="transmembrane region" description="Helical" evidence="11">
    <location>
        <begin position="153"/>
        <end position="173"/>
    </location>
</feature>
<dbReference type="GO" id="GO:0030246">
    <property type="term" value="F:carbohydrate binding"/>
    <property type="evidence" value="ECO:0007669"/>
    <property type="project" value="InterPro"/>
</dbReference>
<dbReference type="Gene3D" id="2.60.120.430">
    <property type="entry name" value="Galactose-binding lectin"/>
    <property type="match status" value="2"/>
</dbReference>
<evidence type="ECO:0000256" key="6">
    <source>
        <dbReference type="ARBA" id="ARBA00022989"/>
    </source>
</evidence>
<keyword evidence="3 11" id="KW-0812">Transmembrane</keyword>
<evidence type="ECO:0000256" key="2">
    <source>
        <dbReference type="ARBA" id="ARBA00009141"/>
    </source>
</evidence>
<dbReference type="OrthoDB" id="106871at2"/>
<evidence type="ECO:0000256" key="8">
    <source>
        <dbReference type="ARBA" id="ARBA00023180"/>
    </source>
</evidence>
<reference evidence="14" key="1">
    <citation type="submission" date="2018-02" db="EMBL/GenBank/DDBJ databases">
        <authorList>
            <person name="Hausmann B."/>
        </authorList>
    </citation>
    <scope>NUCLEOTIDE SEQUENCE [LARGE SCALE GENOMIC DNA]</scope>
    <source>
        <strain evidence="14">Peat soil MAG SbA5</strain>
    </source>
</reference>
<keyword evidence="4" id="KW-0732">Signal</keyword>
<evidence type="ECO:0000256" key="3">
    <source>
        <dbReference type="ARBA" id="ARBA00022692"/>
    </source>
</evidence>
<feature type="domain" description="Malectin" evidence="12">
    <location>
        <begin position="380"/>
        <end position="494"/>
    </location>
</feature>
<dbReference type="AlphaFoldDB" id="A0A2N9LQ98"/>
<dbReference type="PANTHER" id="PTHR13460">
    <property type="match status" value="1"/>
</dbReference>
<keyword evidence="8" id="KW-0325">Glycoprotein</keyword>
<keyword evidence="7 11" id="KW-0472">Membrane</keyword>
<dbReference type="InterPro" id="IPR039155">
    <property type="entry name" value="MLEC"/>
</dbReference>
<organism evidence="13 14">
    <name type="scientific">Candidatus Sulfuritelmatomonas gaucii</name>
    <dbReference type="NCBI Taxonomy" id="2043161"/>
    <lineage>
        <taxon>Bacteria</taxon>
        <taxon>Pseudomonadati</taxon>
        <taxon>Acidobacteriota</taxon>
        <taxon>Terriglobia</taxon>
        <taxon>Terriglobales</taxon>
        <taxon>Acidobacteriaceae</taxon>
        <taxon>Candidatus Sulfuritelmatomonas</taxon>
    </lineage>
</organism>
<evidence type="ECO:0000313" key="13">
    <source>
        <dbReference type="EMBL" id="SPE25439.1"/>
    </source>
</evidence>
<sequence length="523" mass="57107">MAVDSAETIELIEQRAELKAVLESKGFARAPTLANLLSYLCERLFAGEANQIKEYSIGVEVFRRGAEFDQDSDSIVRVEANRLRRRLAEYYQSEGAANRLHITIPIGQYVPRFGRNAGPAEGGLASEPGTGTLRSKDATGAPRRQFTEFARRWWWLAAAALVVVLALGLTWRITRQGRQAQPKVESTPFAVASNDFGLGPPSGTELRILAGVNRSFVDHADKLWSADNWYNGGTAVKSSDQHIARTLDPGFYRTSRQGQFRYDIPLHKGIYELRLHFAETIYGPESAGTGGEGSRIMTVRANGKPLLSGFDVVADAGAGSTADVKVFSDISPAADGMLHLEFAADNGQPAILSAIEILPGIRGRIRPVRILARQTPYYSNDSRWWSPDNYFEGGQMAAYSSPVNGTDDPELYETERWGNFSYAIPVSPGKYAVNLYFAARHGAWDEPSSDALEGKPGVDHVFNVFCNGKVLLGNFDLAKEASASDVVIHKFAGVEPNAQGKLLLSFVPVKGYATVTGIEVLPQ</sequence>
<keyword evidence="9" id="KW-0119">Carbohydrate metabolism</keyword>
<comment type="subcellular location">
    <subcellularLocation>
        <location evidence="1">Endoplasmic reticulum membrane</location>
        <topology evidence="1">Single-pass type I membrane protein</topology>
    </subcellularLocation>
</comment>
<dbReference type="Pfam" id="PF11721">
    <property type="entry name" value="Malectin"/>
    <property type="match status" value="2"/>
</dbReference>
<name>A0A2N9LQ98_9BACT</name>
<dbReference type="PANTHER" id="PTHR13460:SF0">
    <property type="entry name" value="MALECTIN"/>
    <property type="match status" value="1"/>
</dbReference>
<dbReference type="GO" id="GO:0016020">
    <property type="term" value="C:membrane"/>
    <property type="evidence" value="ECO:0007669"/>
    <property type="project" value="TreeGrafter"/>
</dbReference>
<evidence type="ECO:0000256" key="10">
    <source>
        <dbReference type="SAM" id="MobiDB-lite"/>
    </source>
</evidence>
<evidence type="ECO:0000256" key="5">
    <source>
        <dbReference type="ARBA" id="ARBA00022824"/>
    </source>
</evidence>
<dbReference type="InterPro" id="IPR021720">
    <property type="entry name" value="Malectin_dom"/>
</dbReference>
<accession>A0A2N9LQ98</accession>
<comment type="similarity">
    <text evidence="2">Belongs to the malectin family.</text>
</comment>
<evidence type="ECO:0000313" key="14">
    <source>
        <dbReference type="Proteomes" id="UP000239735"/>
    </source>
</evidence>
<gene>
    <name evidence="13" type="ORF">SBA5_50028</name>
</gene>
<feature type="domain" description="Malectin" evidence="12">
    <location>
        <begin position="207"/>
        <end position="326"/>
    </location>
</feature>
<protein>
    <submittedName>
        <fullName evidence="13">Di-glucose binding within endoplasmic reticulum</fullName>
    </submittedName>
</protein>
<dbReference type="EMBL" id="OKRB01000108">
    <property type="protein sequence ID" value="SPE25439.1"/>
    <property type="molecule type" value="Genomic_DNA"/>
</dbReference>
<evidence type="ECO:0000259" key="12">
    <source>
        <dbReference type="Pfam" id="PF11721"/>
    </source>
</evidence>
<evidence type="ECO:0000256" key="9">
    <source>
        <dbReference type="ARBA" id="ARBA00023277"/>
    </source>
</evidence>